<dbReference type="eggNOG" id="KOG2191">
    <property type="taxonomic scope" value="Eukaryota"/>
</dbReference>
<feature type="domain" description="K Homology" evidence="4">
    <location>
        <begin position="232"/>
        <end position="308"/>
    </location>
</feature>
<dbReference type="SUPFAM" id="SSF54791">
    <property type="entry name" value="Eukaryotic type KH-domain (KH-domain type I)"/>
    <property type="match status" value="2"/>
</dbReference>
<dbReference type="InParanoid" id="D7FM83"/>
<feature type="domain" description="K Homology" evidence="4">
    <location>
        <begin position="120"/>
        <end position="195"/>
    </location>
</feature>
<feature type="region of interest" description="Disordered" evidence="3">
    <location>
        <begin position="78"/>
        <end position="121"/>
    </location>
</feature>
<dbReference type="Proteomes" id="UP000002630">
    <property type="component" value="Linkage Group LG31"/>
</dbReference>
<proteinExistence type="predicted"/>
<reference evidence="5 6" key="1">
    <citation type="journal article" date="2010" name="Nature">
        <title>The Ectocarpus genome and the independent evolution of multicellularity in brown algae.</title>
        <authorList>
            <person name="Cock J.M."/>
            <person name="Sterck L."/>
            <person name="Rouze P."/>
            <person name="Scornet D."/>
            <person name="Allen A.E."/>
            <person name="Amoutzias G."/>
            <person name="Anthouard V."/>
            <person name="Artiguenave F."/>
            <person name="Aury J.M."/>
            <person name="Badger J.H."/>
            <person name="Beszteri B."/>
            <person name="Billiau K."/>
            <person name="Bonnet E."/>
            <person name="Bothwell J.H."/>
            <person name="Bowler C."/>
            <person name="Boyen C."/>
            <person name="Brownlee C."/>
            <person name="Carrano C.J."/>
            <person name="Charrier B."/>
            <person name="Cho G.Y."/>
            <person name="Coelho S.M."/>
            <person name="Collen J."/>
            <person name="Corre E."/>
            <person name="Da Silva C."/>
            <person name="Delage L."/>
            <person name="Delaroque N."/>
            <person name="Dittami S.M."/>
            <person name="Doulbeau S."/>
            <person name="Elias M."/>
            <person name="Farnham G."/>
            <person name="Gachon C.M."/>
            <person name="Gschloessl B."/>
            <person name="Heesch S."/>
            <person name="Jabbari K."/>
            <person name="Jubin C."/>
            <person name="Kawai H."/>
            <person name="Kimura K."/>
            <person name="Kloareg B."/>
            <person name="Kupper F.C."/>
            <person name="Lang D."/>
            <person name="Le Bail A."/>
            <person name="Leblanc C."/>
            <person name="Lerouge P."/>
            <person name="Lohr M."/>
            <person name="Lopez P.J."/>
            <person name="Martens C."/>
            <person name="Maumus F."/>
            <person name="Michel G."/>
            <person name="Miranda-Saavedra D."/>
            <person name="Morales J."/>
            <person name="Moreau H."/>
            <person name="Motomura T."/>
            <person name="Nagasato C."/>
            <person name="Napoli C.A."/>
            <person name="Nelson D.R."/>
            <person name="Nyvall-Collen P."/>
            <person name="Peters A.F."/>
            <person name="Pommier C."/>
            <person name="Potin P."/>
            <person name="Poulain J."/>
            <person name="Quesneville H."/>
            <person name="Read B."/>
            <person name="Rensing S.A."/>
            <person name="Ritter A."/>
            <person name="Rousvoal S."/>
            <person name="Samanta M."/>
            <person name="Samson G."/>
            <person name="Schroeder D.C."/>
            <person name="Segurens B."/>
            <person name="Strittmatter M."/>
            <person name="Tonon T."/>
            <person name="Tregear J.W."/>
            <person name="Valentin K."/>
            <person name="von Dassow P."/>
            <person name="Yamagishi T."/>
            <person name="Van de Peer Y."/>
            <person name="Wincker P."/>
        </authorList>
    </citation>
    <scope>NUCLEOTIDE SEQUENCE [LARGE SCALE GENOMIC DNA]</scope>
    <source>
        <strain evidence="6">Ec32 / CCAP1310/4</strain>
    </source>
</reference>
<sequence>MPPQLEGGGRGFANKEGVGVQDGDTVWVKRSVEVGGVGSPVDGAVTTVEGMQQGGGSAGGGDVCGSLAEATARMHLADPHEGGDEEEGHDHLLSGGDGEEKQDWSQGDEDREEREREPQPKFALKVLVPGITAGCLIGKGGKIINQIQTNTNTRVKLSQKNEFFPGTHDRVALVQGEQPTLVAEAVAEMLRRLREAARPTPQAPFMGGGVPYSTVHEGYGSGGLDGPHGRDAQVTIRLLVPLAAGGLIIGRGGETIKAIGARTGARVILAGKDADVAGVPSERLCSIQPSMMEMDARKTAGTAASPAT</sequence>
<dbReference type="OrthoDB" id="199793at2759"/>
<feature type="region of interest" description="Disordered" evidence="3">
    <location>
        <begin position="1"/>
        <end position="24"/>
    </location>
</feature>
<accession>D7FM83</accession>
<dbReference type="InterPro" id="IPR036612">
    <property type="entry name" value="KH_dom_type_1_sf"/>
</dbReference>
<dbReference type="PROSITE" id="PS50084">
    <property type="entry name" value="KH_TYPE_1"/>
    <property type="match status" value="2"/>
</dbReference>
<dbReference type="GO" id="GO:0003723">
    <property type="term" value="F:RNA binding"/>
    <property type="evidence" value="ECO:0007669"/>
    <property type="project" value="UniProtKB-UniRule"/>
</dbReference>
<keyword evidence="6" id="KW-1185">Reference proteome</keyword>
<dbReference type="EMBL" id="FN649756">
    <property type="protein sequence ID" value="CBJ29906.1"/>
    <property type="molecule type" value="Genomic_DNA"/>
</dbReference>
<dbReference type="PANTHER" id="PTHR10288">
    <property type="entry name" value="KH DOMAIN CONTAINING RNA BINDING PROTEIN"/>
    <property type="match status" value="1"/>
</dbReference>
<dbReference type="EMBL" id="FN648172">
    <property type="protein sequence ID" value="CBJ29906.1"/>
    <property type="molecule type" value="Genomic_DNA"/>
</dbReference>
<evidence type="ECO:0000313" key="5">
    <source>
        <dbReference type="EMBL" id="CBJ29906.1"/>
    </source>
</evidence>
<organism evidence="5 6">
    <name type="scientific">Ectocarpus siliculosus</name>
    <name type="common">Brown alga</name>
    <name type="synonym">Conferva siliculosa</name>
    <dbReference type="NCBI Taxonomy" id="2880"/>
    <lineage>
        <taxon>Eukaryota</taxon>
        <taxon>Sar</taxon>
        <taxon>Stramenopiles</taxon>
        <taxon>Ochrophyta</taxon>
        <taxon>PX clade</taxon>
        <taxon>Phaeophyceae</taxon>
        <taxon>Ectocarpales</taxon>
        <taxon>Ectocarpaceae</taxon>
        <taxon>Ectocarpus</taxon>
    </lineage>
</organism>
<dbReference type="AlphaFoldDB" id="D7FM83"/>
<dbReference type="InterPro" id="IPR004088">
    <property type="entry name" value="KH_dom_type_1"/>
</dbReference>
<evidence type="ECO:0000256" key="1">
    <source>
        <dbReference type="ARBA" id="ARBA00022737"/>
    </source>
</evidence>
<dbReference type="Gene3D" id="3.30.1370.10">
    <property type="entry name" value="K Homology domain, type 1"/>
    <property type="match status" value="2"/>
</dbReference>
<evidence type="ECO:0000256" key="3">
    <source>
        <dbReference type="SAM" id="MobiDB-lite"/>
    </source>
</evidence>
<protein>
    <recommendedName>
        <fullName evidence="4">K Homology domain-containing protein</fullName>
    </recommendedName>
</protein>
<feature type="compositionally biased region" description="Gly residues" evidence="3">
    <location>
        <begin position="1"/>
        <end position="11"/>
    </location>
</feature>
<dbReference type="Pfam" id="PF00013">
    <property type="entry name" value="KH_1"/>
    <property type="match status" value="2"/>
</dbReference>
<keyword evidence="2" id="KW-0694">RNA-binding</keyword>
<evidence type="ECO:0000313" key="6">
    <source>
        <dbReference type="Proteomes" id="UP000002630"/>
    </source>
</evidence>
<feature type="compositionally biased region" description="Basic and acidic residues" evidence="3">
    <location>
        <begin position="78"/>
        <end position="103"/>
    </location>
</feature>
<evidence type="ECO:0000256" key="2">
    <source>
        <dbReference type="PROSITE-ProRule" id="PRU00117"/>
    </source>
</evidence>
<gene>
    <name evidence="5" type="ORF">Esi_0164_0056</name>
</gene>
<dbReference type="InterPro" id="IPR004087">
    <property type="entry name" value="KH_dom"/>
</dbReference>
<name>D7FM83_ECTSI</name>
<keyword evidence="1" id="KW-0677">Repeat</keyword>
<evidence type="ECO:0000259" key="4">
    <source>
        <dbReference type="SMART" id="SM00322"/>
    </source>
</evidence>
<dbReference type="SMART" id="SM00322">
    <property type="entry name" value="KH"/>
    <property type="match status" value="2"/>
</dbReference>